<keyword evidence="5 19" id="KW-0808">Transferase</keyword>
<evidence type="ECO:0000256" key="7">
    <source>
        <dbReference type="ARBA" id="ARBA00022741"/>
    </source>
</evidence>
<keyword evidence="10 15" id="KW-1133">Transmembrane helix</keyword>
<keyword evidence="11 15" id="KW-0472">Membrane</keyword>
<dbReference type="Pfam" id="PF13614">
    <property type="entry name" value="AAA_31"/>
    <property type="match status" value="1"/>
</dbReference>
<dbReference type="InterPro" id="IPR005702">
    <property type="entry name" value="Wzc-like_C"/>
</dbReference>
<dbReference type="InterPro" id="IPR032807">
    <property type="entry name" value="GNVR"/>
</dbReference>
<dbReference type="AlphaFoldDB" id="A0A4Z0FAG8"/>
<dbReference type="GO" id="GO:0005886">
    <property type="term" value="C:plasma membrane"/>
    <property type="evidence" value="ECO:0007669"/>
    <property type="project" value="UniProtKB-SubCell"/>
</dbReference>
<feature type="transmembrane region" description="Helical" evidence="15">
    <location>
        <begin position="461"/>
        <end position="480"/>
    </location>
</feature>
<dbReference type="Pfam" id="PF13807">
    <property type="entry name" value="GNVR"/>
    <property type="match status" value="1"/>
</dbReference>
<keyword evidence="14" id="KW-0175">Coiled coil</keyword>
<comment type="caution">
    <text evidence="19">The sequence shown here is derived from an EMBL/GenBank/DDBJ whole genome shotgun (WGS) entry which is preliminary data.</text>
</comment>
<dbReference type="Pfam" id="PF23607">
    <property type="entry name" value="WZC_N"/>
    <property type="match status" value="1"/>
</dbReference>
<evidence type="ECO:0000259" key="18">
    <source>
        <dbReference type="Pfam" id="PF13807"/>
    </source>
</evidence>
<evidence type="ECO:0000256" key="12">
    <source>
        <dbReference type="ARBA" id="ARBA00023137"/>
    </source>
</evidence>
<comment type="catalytic activity">
    <reaction evidence="13">
        <text>L-tyrosyl-[protein] + ATP = O-phospho-L-tyrosyl-[protein] + ADP + H(+)</text>
        <dbReference type="Rhea" id="RHEA:10596"/>
        <dbReference type="Rhea" id="RHEA-COMP:10136"/>
        <dbReference type="Rhea" id="RHEA-COMP:20101"/>
        <dbReference type="ChEBI" id="CHEBI:15378"/>
        <dbReference type="ChEBI" id="CHEBI:30616"/>
        <dbReference type="ChEBI" id="CHEBI:46858"/>
        <dbReference type="ChEBI" id="CHEBI:61978"/>
        <dbReference type="ChEBI" id="CHEBI:456216"/>
    </reaction>
</comment>
<evidence type="ECO:0000256" key="8">
    <source>
        <dbReference type="ARBA" id="ARBA00022777"/>
    </source>
</evidence>
<evidence type="ECO:0000313" key="19">
    <source>
        <dbReference type="EMBL" id="TFZ83442.1"/>
    </source>
</evidence>
<dbReference type="GO" id="GO:0042802">
    <property type="term" value="F:identical protein binding"/>
    <property type="evidence" value="ECO:0007669"/>
    <property type="project" value="UniProtKB-ARBA"/>
</dbReference>
<keyword evidence="8 19" id="KW-0418">Kinase</keyword>
<dbReference type="FunFam" id="3.40.50.300:FF:000527">
    <property type="entry name" value="Tyrosine-protein kinase etk"/>
    <property type="match status" value="1"/>
</dbReference>
<dbReference type="CDD" id="cd05387">
    <property type="entry name" value="BY-kinase"/>
    <property type="match status" value="1"/>
</dbReference>
<dbReference type="EMBL" id="SRIO01000003">
    <property type="protein sequence ID" value="TFZ83442.1"/>
    <property type="molecule type" value="Genomic_DNA"/>
</dbReference>
<dbReference type="InterPro" id="IPR050445">
    <property type="entry name" value="Bact_polysacc_biosynth/exp"/>
</dbReference>
<feature type="coiled-coil region" evidence="14">
    <location>
        <begin position="290"/>
        <end position="331"/>
    </location>
</feature>
<evidence type="ECO:0000256" key="10">
    <source>
        <dbReference type="ARBA" id="ARBA00022989"/>
    </source>
</evidence>
<evidence type="ECO:0000256" key="11">
    <source>
        <dbReference type="ARBA" id="ARBA00023136"/>
    </source>
</evidence>
<keyword evidence="20" id="KW-1185">Reference proteome</keyword>
<dbReference type="InterPro" id="IPR025669">
    <property type="entry name" value="AAA_dom"/>
</dbReference>
<evidence type="ECO:0000256" key="4">
    <source>
        <dbReference type="ARBA" id="ARBA00022519"/>
    </source>
</evidence>
<dbReference type="RefSeq" id="WP_135280859.1">
    <property type="nucleotide sequence ID" value="NZ_SRIO01000003.1"/>
</dbReference>
<dbReference type="InterPro" id="IPR003856">
    <property type="entry name" value="LPS_length_determ_N"/>
</dbReference>
<evidence type="ECO:0000259" key="16">
    <source>
        <dbReference type="Pfam" id="PF02706"/>
    </source>
</evidence>
<evidence type="ECO:0000256" key="2">
    <source>
        <dbReference type="ARBA" id="ARBA00008883"/>
    </source>
</evidence>
<keyword evidence="7" id="KW-0547">Nucleotide-binding</keyword>
<dbReference type="SUPFAM" id="SSF52540">
    <property type="entry name" value="P-loop containing nucleoside triphosphate hydrolases"/>
    <property type="match status" value="1"/>
</dbReference>
<dbReference type="NCBIfam" id="TIGR01007">
    <property type="entry name" value="eps_fam"/>
    <property type="match status" value="1"/>
</dbReference>
<evidence type="ECO:0000256" key="6">
    <source>
        <dbReference type="ARBA" id="ARBA00022692"/>
    </source>
</evidence>
<evidence type="ECO:0000256" key="13">
    <source>
        <dbReference type="ARBA" id="ARBA00053015"/>
    </source>
</evidence>
<keyword evidence="4" id="KW-0997">Cell inner membrane</keyword>
<dbReference type="Pfam" id="PF02706">
    <property type="entry name" value="Wzz"/>
    <property type="match status" value="1"/>
</dbReference>
<keyword evidence="6 15" id="KW-0812">Transmembrane</keyword>
<dbReference type="Gene3D" id="3.40.50.300">
    <property type="entry name" value="P-loop containing nucleotide triphosphate hydrolases"/>
    <property type="match status" value="1"/>
</dbReference>
<dbReference type="GO" id="GO:0005524">
    <property type="term" value="F:ATP binding"/>
    <property type="evidence" value="ECO:0007669"/>
    <property type="project" value="UniProtKB-KW"/>
</dbReference>
<dbReference type="EC" id="2.7.10.2" evidence="19"/>
<evidence type="ECO:0000256" key="5">
    <source>
        <dbReference type="ARBA" id="ARBA00022679"/>
    </source>
</evidence>
<sequence>MDASNSLVSADRGSVPHGLVEDREDEIDLRELLAILMGGKWTIAIVAAAITGLGLVYALTSTPAYQANALVQVETRGSSLLDELENLSALTGQESPGQTEIQILKSRYVSSQVVDQLVLDIEAEPRYLPLFGRAVGARPDGAPGELADPWFGLDRYAWGGEVLTVKRMKVPPEWVGKPLRLVALGGGRFKLHDPDGNPVLSGAAGELAAMGKEGDGSPIAEIFVQELRARPGTEFVVVRKSYLQTVEDLRNALAISEQGKGTGILQLSLEGRHPAEIAGILNAIARTYLRQNVERRSAQAEESLRFLDDQLPKLKAELEAAEEAFNAFRKKNESLDLSVETEGLLKRIVDVETEISNLQLKRTQMGQSFASQHPSMIALNNQIGELSSIKRDLESRVTDLPDTQQEILRLQREVEVKNSLYTGLLNKAQELRIIRAGTLGNVRIIDEAVVPEEPVKPRKKLIVLLSLLLGLFAGIVVVFLQRSLRRGIVDGRQLETELGLTVYASVPFSNKNRRLRYEAARQGATRLPVLAREAPQDMAVESLRSLATALHFALMEKSSNVVAVTSSAPESGKTFLCANLAHLLGESGQRVLLIDGDLRRGNLHLLAGNERQPGLSEVLTRRATLDGAVRPLVAGKVDLLTTGQLPPNSSELLMSKGFSDLVQSVRQWYDVVLIDTPPVLAVSDPGVIASHAGAVFLVVRAIRHTVDEVEAAIKQLRHYQVSVTGAVFNAYDPKGQNSLYASPYYRYYDYAHKSD</sequence>
<comment type="similarity">
    <text evidence="2">Belongs to the etk/wzc family.</text>
</comment>
<proteinExistence type="inferred from homology"/>
<dbReference type="OrthoDB" id="9775724at2"/>
<dbReference type="Proteomes" id="UP000297890">
    <property type="component" value="Unassembled WGS sequence"/>
</dbReference>
<organism evidence="19 20">
    <name type="scientific">Candidatus Macondimonas diazotrophica</name>
    <dbReference type="NCBI Taxonomy" id="2305248"/>
    <lineage>
        <taxon>Bacteria</taxon>
        <taxon>Pseudomonadati</taxon>
        <taxon>Pseudomonadota</taxon>
        <taxon>Gammaproteobacteria</taxon>
        <taxon>Chromatiales</taxon>
        <taxon>Ectothiorhodospiraceae</taxon>
        <taxon>Candidatus Macondimonas</taxon>
    </lineage>
</organism>
<dbReference type="InterPro" id="IPR027417">
    <property type="entry name" value="P-loop_NTPase"/>
</dbReference>
<protein>
    <submittedName>
        <fullName evidence="19">Polysaccharide biosynthesis tyrosine autokinase</fullName>
        <ecNumber evidence="19">2.7.10.2</ecNumber>
    </submittedName>
</protein>
<reference evidence="19 20" key="1">
    <citation type="journal article" date="2019" name="ISME J.">
        <title>Candidatus Macondimonas diazotrophica, a novel gammaproteobacterial genus dominating crude-oil-contaminated coastal sediments.</title>
        <authorList>
            <person name="Karthikeyan S."/>
            <person name="Konstantinidis K."/>
        </authorList>
    </citation>
    <scope>NUCLEOTIDE SEQUENCE [LARGE SCALE GENOMIC DNA]</scope>
    <source>
        <strain evidence="19 20">KTK01</strain>
    </source>
</reference>
<feature type="domain" description="Tyrosine-protein kinase G-rich" evidence="18">
    <location>
        <begin position="402"/>
        <end position="482"/>
    </location>
</feature>
<feature type="transmembrane region" description="Helical" evidence="15">
    <location>
        <begin position="41"/>
        <end position="60"/>
    </location>
</feature>
<name>A0A4Z0FAG8_9GAMM</name>
<evidence type="ECO:0000256" key="14">
    <source>
        <dbReference type="SAM" id="Coils"/>
    </source>
</evidence>
<feature type="domain" description="Polysaccharide chain length determinant N-terminal" evidence="16">
    <location>
        <begin position="25"/>
        <end position="117"/>
    </location>
</feature>
<dbReference type="PANTHER" id="PTHR32309:SF32">
    <property type="entry name" value="TYROSINE-PROTEIN KINASE ETK-RELATED"/>
    <property type="match status" value="1"/>
</dbReference>
<evidence type="ECO:0000256" key="9">
    <source>
        <dbReference type="ARBA" id="ARBA00022840"/>
    </source>
</evidence>
<evidence type="ECO:0000256" key="15">
    <source>
        <dbReference type="SAM" id="Phobius"/>
    </source>
</evidence>
<dbReference type="GO" id="GO:0004715">
    <property type="term" value="F:non-membrane spanning protein tyrosine kinase activity"/>
    <property type="evidence" value="ECO:0007669"/>
    <property type="project" value="UniProtKB-EC"/>
</dbReference>
<accession>A0A4Z0FAG8</accession>
<keyword evidence="3" id="KW-1003">Cell membrane</keyword>
<dbReference type="PANTHER" id="PTHR32309">
    <property type="entry name" value="TYROSINE-PROTEIN KINASE"/>
    <property type="match status" value="1"/>
</dbReference>
<evidence type="ECO:0000313" key="20">
    <source>
        <dbReference type="Proteomes" id="UP000297890"/>
    </source>
</evidence>
<keyword evidence="12" id="KW-0829">Tyrosine-protein kinase</keyword>
<keyword evidence="9" id="KW-0067">ATP-binding</keyword>
<evidence type="ECO:0000259" key="17">
    <source>
        <dbReference type="Pfam" id="PF13614"/>
    </source>
</evidence>
<comment type="subcellular location">
    <subcellularLocation>
        <location evidence="1">Cell inner membrane</location>
        <topology evidence="1">Multi-pass membrane protein</topology>
    </subcellularLocation>
</comment>
<gene>
    <name evidence="19" type="ORF">E4680_02725</name>
</gene>
<evidence type="ECO:0000256" key="1">
    <source>
        <dbReference type="ARBA" id="ARBA00004429"/>
    </source>
</evidence>
<feature type="domain" description="AAA" evidence="17">
    <location>
        <begin position="561"/>
        <end position="683"/>
    </location>
</feature>
<evidence type="ECO:0000256" key="3">
    <source>
        <dbReference type="ARBA" id="ARBA00022475"/>
    </source>
</evidence>